<dbReference type="PROSITE" id="PS51257">
    <property type="entry name" value="PROKAR_LIPOPROTEIN"/>
    <property type="match status" value="1"/>
</dbReference>
<reference evidence="1 2" key="1">
    <citation type="submission" date="2018-07" db="EMBL/GenBank/DDBJ databases">
        <title>Genomic Encyclopedia of Type Strains, Phase IV (KMG-IV): sequencing the most valuable type-strain genomes for metagenomic binning, comparative biology and taxonomic classification.</title>
        <authorList>
            <person name="Goeker M."/>
        </authorList>
    </citation>
    <scope>NUCLEOTIDE SEQUENCE [LARGE SCALE GENOMIC DNA]</scope>
    <source>
        <strain evidence="1 2">DSM 101478</strain>
    </source>
</reference>
<organism evidence="1 2">
    <name type="scientific">Marinirhabdus gelatinilytica</name>
    <dbReference type="NCBI Taxonomy" id="1703343"/>
    <lineage>
        <taxon>Bacteria</taxon>
        <taxon>Pseudomonadati</taxon>
        <taxon>Bacteroidota</taxon>
        <taxon>Flavobacteriia</taxon>
        <taxon>Flavobacteriales</taxon>
        <taxon>Flavobacteriaceae</taxon>
    </lineage>
</organism>
<keyword evidence="2" id="KW-1185">Reference proteome</keyword>
<name>A0A370QB27_9FLAO</name>
<proteinExistence type="predicted"/>
<accession>A0A370QB27</accession>
<evidence type="ECO:0000313" key="1">
    <source>
        <dbReference type="EMBL" id="RDK85585.1"/>
    </source>
</evidence>
<dbReference type="RefSeq" id="WP_147278542.1">
    <property type="nucleotide sequence ID" value="NZ_QRAO01000003.1"/>
</dbReference>
<protein>
    <submittedName>
        <fullName evidence="1">Uncharacterized protein</fullName>
    </submittedName>
</protein>
<comment type="caution">
    <text evidence="1">The sequence shown here is derived from an EMBL/GenBank/DDBJ whole genome shotgun (WGS) entry which is preliminary data.</text>
</comment>
<dbReference type="Proteomes" id="UP000255317">
    <property type="component" value="Unassembled WGS sequence"/>
</dbReference>
<dbReference type="AlphaFoldDB" id="A0A370QB27"/>
<evidence type="ECO:0000313" key="2">
    <source>
        <dbReference type="Proteomes" id="UP000255317"/>
    </source>
</evidence>
<dbReference type="EMBL" id="QRAO01000003">
    <property type="protein sequence ID" value="RDK85585.1"/>
    <property type="molecule type" value="Genomic_DNA"/>
</dbReference>
<gene>
    <name evidence="1" type="ORF">C8D94_103412</name>
</gene>
<sequence>MFKILTLLLTILIFSCSKPKEFSFKYDDFDLEPLKVSYIVEDPIYGKKSFIISDTSKIKNLFKSISLYSKDDFFGFIEANYTTRFYQTKIKQNGWNFELNIGIIEKTDEKKSYLNILSETESGYYNLGNIYDETLINQLDSLNPYLDNDL</sequence>